<dbReference type="Proteomes" id="UP001595384">
    <property type="component" value="Unassembled WGS sequence"/>
</dbReference>
<protein>
    <submittedName>
        <fullName evidence="7">MipA/OmpV family protein</fullName>
    </submittedName>
</protein>
<feature type="signal peptide" evidence="6">
    <location>
        <begin position="1"/>
        <end position="25"/>
    </location>
</feature>
<reference evidence="8" key="1">
    <citation type="journal article" date="2019" name="Int. J. Syst. Evol. Microbiol.">
        <title>The Global Catalogue of Microorganisms (GCM) 10K type strain sequencing project: providing services to taxonomists for standard genome sequencing and annotation.</title>
        <authorList>
            <consortium name="The Broad Institute Genomics Platform"/>
            <consortium name="The Broad Institute Genome Sequencing Center for Infectious Disease"/>
            <person name="Wu L."/>
            <person name="Ma J."/>
        </authorList>
    </citation>
    <scope>NUCLEOTIDE SEQUENCE [LARGE SCALE GENOMIC DNA]</scope>
    <source>
        <strain evidence="8">KCTC 62784</strain>
    </source>
</reference>
<dbReference type="InterPro" id="IPR010583">
    <property type="entry name" value="MipA"/>
</dbReference>
<name>A0ABV7CBM0_9VIBR</name>
<dbReference type="PANTHER" id="PTHR38776">
    <property type="entry name" value="MLTA-INTERACTING PROTEIN-RELATED"/>
    <property type="match status" value="1"/>
</dbReference>
<organism evidence="7 8">
    <name type="scientific">Vibrio zhugei</name>
    <dbReference type="NCBI Taxonomy" id="2479546"/>
    <lineage>
        <taxon>Bacteria</taxon>
        <taxon>Pseudomonadati</taxon>
        <taxon>Pseudomonadota</taxon>
        <taxon>Gammaproteobacteria</taxon>
        <taxon>Vibrionales</taxon>
        <taxon>Vibrionaceae</taxon>
        <taxon>Vibrio</taxon>
    </lineage>
</organism>
<evidence type="ECO:0000256" key="3">
    <source>
        <dbReference type="ARBA" id="ARBA00022729"/>
    </source>
</evidence>
<keyword evidence="8" id="KW-1185">Reference proteome</keyword>
<evidence type="ECO:0000256" key="5">
    <source>
        <dbReference type="ARBA" id="ARBA00023237"/>
    </source>
</evidence>
<evidence type="ECO:0000256" key="4">
    <source>
        <dbReference type="ARBA" id="ARBA00023136"/>
    </source>
</evidence>
<proteinExistence type="inferred from homology"/>
<comment type="similarity">
    <text evidence="2">Belongs to the MipA/OmpV family.</text>
</comment>
<dbReference type="PANTHER" id="PTHR38776:SF1">
    <property type="entry name" value="MLTA-INTERACTING PROTEIN-RELATED"/>
    <property type="match status" value="1"/>
</dbReference>
<dbReference type="Pfam" id="PF06629">
    <property type="entry name" value="MipA"/>
    <property type="match status" value="1"/>
</dbReference>
<accession>A0ABV7CBM0</accession>
<comment type="subcellular location">
    <subcellularLocation>
        <location evidence="1">Cell outer membrane</location>
    </subcellularLocation>
</comment>
<evidence type="ECO:0000256" key="2">
    <source>
        <dbReference type="ARBA" id="ARBA00005722"/>
    </source>
</evidence>
<comment type="caution">
    <text evidence="7">The sequence shown here is derived from an EMBL/GenBank/DDBJ whole genome shotgun (WGS) entry which is preliminary data.</text>
</comment>
<evidence type="ECO:0000313" key="7">
    <source>
        <dbReference type="EMBL" id="MFC3025487.1"/>
    </source>
</evidence>
<keyword evidence="4" id="KW-0472">Membrane</keyword>
<keyword evidence="5" id="KW-0998">Cell outer membrane</keyword>
<dbReference type="RefSeq" id="WP_123016318.1">
    <property type="nucleotide sequence ID" value="NZ_AP024911.1"/>
</dbReference>
<dbReference type="EMBL" id="JBHRSE010000119">
    <property type="protein sequence ID" value="MFC3025487.1"/>
    <property type="molecule type" value="Genomic_DNA"/>
</dbReference>
<keyword evidence="3 6" id="KW-0732">Signal</keyword>
<feature type="chain" id="PRO_5045533964" evidence="6">
    <location>
        <begin position="26"/>
        <end position="254"/>
    </location>
</feature>
<evidence type="ECO:0000256" key="1">
    <source>
        <dbReference type="ARBA" id="ARBA00004442"/>
    </source>
</evidence>
<evidence type="ECO:0000313" key="8">
    <source>
        <dbReference type="Proteomes" id="UP001595384"/>
    </source>
</evidence>
<evidence type="ECO:0000256" key="6">
    <source>
        <dbReference type="SAM" id="SignalP"/>
    </source>
</evidence>
<sequence>MTNISRTILMAVASMALVISYSVHARSDGVAVGGAYHYSSDIYKDTDSHNEGFPLISYRGEHVYFQGVELGVGLMPLDAPHNILWQVTYDGRHFDPDDSDNAAMQGLNERHATGLTGPELRYSLPVGQLAVKAALEFTNEHHGYLLDASWLYSYRFQGATGLTTQIGYQYNSSKMSNYLYGVSESESAQTGITSYDVGGSGSWYAALGGFAELTSSIRLFAGAKLTYFDKDIYDSPIVTHEVTHSLNVGVAYRF</sequence>
<gene>
    <name evidence="7" type="ORF">ACFODT_16925</name>
</gene>